<accession>A0A3D9KWE8</accession>
<gene>
    <name evidence="1" type="ORF">C7460_1592</name>
</gene>
<dbReference type="RefSeq" id="WP_115870566.1">
    <property type="nucleotide sequence ID" value="NZ_QREG01000059.1"/>
</dbReference>
<evidence type="ECO:0000313" key="1">
    <source>
        <dbReference type="EMBL" id="RED91135.1"/>
    </source>
</evidence>
<dbReference type="AlphaFoldDB" id="A0A3D9KWE8"/>
<comment type="caution">
    <text evidence="1">The sequence shown here is derived from an EMBL/GenBank/DDBJ whole genome shotgun (WGS) entry which is preliminary data.</text>
</comment>
<organism evidence="1 2">
    <name type="scientific">Marinoscillum furvescens DSM 4134</name>
    <dbReference type="NCBI Taxonomy" id="1122208"/>
    <lineage>
        <taxon>Bacteria</taxon>
        <taxon>Pseudomonadati</taxon>
        <taxon>Bacteroidota</taxon>
        <taxon>Cytophagia</taxon>
        <taxon>Cytophagales</taxon>
        <taxon>Reichenbachiellaceae</taxon>
        <taxon>Marinoscillum</taxon>
    </lineage>
</organism>
<proteinExistence type="predicted"/>
<evidence type="ECO:0000313" key="2">
    <source>
        <dbReference type="Proteomes" id="UP000256779"/>
    </source>
</evidence>
<protein>
    <submittedName>
        <fullName evidence="1">Uncharacterized protein</fullName>
    </submittedName>
</protein>
<sequence length="101" mass="11534">MRKQIIFLIVTFSLTASELLAQEKIIEIKIGGLSSKDFSSDPEYNTSKSLLSFPMGGVYFYSKTNDNYWVTYGLEYQKLGNVYNYYTGFNNERSIPSVLSV</sequence>
<reference evidence="1 2" key="1">
    <citation type="submission" date="2018-07" db="EMBL/GenBank/DDBJ databases">
        <title>Genomic Encyclopedia of Type Strains, Phase IV (KMG-IV): sequencing the most valuable type-strain genomes for metagenomic binning, comparative biology and taxonomic classification.</title>
        <authorList>
            <person name="Goeker M."/>
        </authorList>
    </citation>
    <scope>NUCLEOTIDE SEQUENCE [LARGE SCALE GENOMIC DNA]</scope>
    <source>
        <strain evidence="1 2">DSM 4134</strain>
    </source>
</reference>
<dbReference type="EMBL" id="QREG01000059">
    <property type="protein sequence ID" value="RED91135.1"/>
    <property type="molecule type" value="Genomic_DNA"/>
</dbReference>
<keyword evidence="2" id="KW-1185">Reference proteome</keyword>
<name>A0A3D9KWE8_MARFU</name>
<dbReference type="Proteomes" id="UP000256779">
    <property type="component" value="Unassembled WGS sequence"/>
</dbReference>